<protein>
    <submittedName>
        <fullName evidence="1">4256_t:CDS:1</fullName>
    </submittedName>
</protein>
<organism evidence="1 2">
    <name type="scientific">Ambispora leptoticha</name>
    <dbReference type="NCBI Taxonomy" id="144679"/>
    <lineage>
        <taxon>Eukaryota</taxon>
        <taxon>Fungi</taxon>
        <taxon>Fungi incertae sedis</taxon>
        <taxon>Mucoromycota</taxon>
        <taxon>Glomeromycotina</taxon>
        <taxon>Glomeromycetes</taxon>
        <taxon>Archaeosporales</taxon>
        <taxon>Ambisporaceae</taxon>
        <taxon>Ambispora</taxon>
    </lineage>
</organism>
<dbReference type="Proteomes" id="UP000789508">
    <property type="component" value="Unassembled WGS sequence"/>
</dbReference>
<dbReference type="EMBL" id="CAJVPS010010091">
    <property type="protein sequence ID" value="CAG8655378.1"/>
    <property type="molecule type" value="Genomic_DNA"/>
</dbReference>
<dbReference type="AlphaFoldDB" id="A0A9N9DVX8"/>
<evidence type="ECO:0000313" key="2">
    <source>
        <dbReference type="Proteomes" id="UP000789508"/>
    </source>
</evidence>
<comment type="caution">
    <text evidence="1">The sequence shown here is derived from an EMBL/GenBank/DDBJ whole genome shotgun (WGS) entry which is preliminary data.</text>
</comment>
<dbReference type="OrthoDB" id="2351131at2759"/>
<reference evidence="1" key="1">
    <citation type="submission" date="2021-06" db="EMBL/GenBank/DDBJ databases">
        <authorList>
            <person name="Kallberg Y."/>
            <person name="Tangrot J."/>
            <person name="Rosling A."/>
        </authorList>
    </citation>
    <scope>NUCLEOTIDE SEQUENCE</scope>
    <source>
        <strain evidence="1">FL130A</strain>
    </source>
</reference>
<evidence type="ECO:0000313" key="1">
    <source>
        <dbReference type="EMBL" id="CAG8655378.1"/>
    </source>
</evidence>
<accession>A0A9N9DVX8</accession>
<feature type="non-terminal residue" evidence="1">
    <location>
        <position position="1"/>
    </location>
</feature>
<keyword evidence="2" id="KW-1185">Reference proteome</keyword>
<gene>
    <name evidence="1" type="ORF">ALEPTO_LOCUS10149</name>
</gene>
<name>A0A9N9DVX8_9GLOM</name>
<proteinExistence type="predicted"/>
<sequence length="63" mass="6909">KRAEAIHKGLKILEEEGTKASHTEVSHTIKEIEKKIKGSDAESIANAPDITSDEAEILKLNLE</sequence>